<accession>A0A9P7W1J2</accession>
<evidence type="ECO:0000313" key="2">
    <source>
        <dbReference type="EMBL" id="KAG7449681.1"/>
    </source>
</evidence>
<reference evidence="2" key="1">
    <citation type="submission" date="2020-11" db="EMBL/GenBank/DDBJ databases">
        <title>Adaptations for nitrogen fixation in a non-lichenized fungal sporocarp promotes dispersal by wood-feeding termites.</title>
        <authorList>
            <consortium name="DOE Joint Genome Institute"/>
            <person name="Koch R.A."/>
            <person name="Yoon G."/>
            <person name="Arayal U."/>
            <person name="Lail K."/>
            <person name="Amirebrahimi M."/>
            <person name="Labutti K."/>
            <person name="Lipzen A."/>
            <person name="Riley R."/>
            <person name="Barry K."/>
            <person name="Henrissat B."/>
            <person name="Grigoriev I.V."/>
            <person name="Herr J.R."/>
            <person name="Aime M.C."/>
        </authorList>
    </citation>
    <scope>NUCLEOTIDE SEQUENCE</scope>
    <source>
        <strain evidence="2">MCA 3950</strain>
    </source>
</reference>
<comment type="caution">
    <text evidence="2">The sequence shown here is derived from an EMBL/GenBank/DDBJ whole genome shotgun (WGS) entry which is preliminary data.</text>
</comment>
<dbReference type="OrthoDB" id="61113at2759"/>
<evidence type="ECO:0000313" key="3">
    <source>
        <dbReference type="Proteomes" id="UP000812287"/>
    </source>
</evidence>
<dbReference type="EMBL" id="MU250527">
    <property type="protein sequence ID" value="KAG7449681.1"/>
    <property type="molecule type" value="Genomic_DNA"/>
</dbReference>
<sequence length="95" mass="10631">MFSYVDLTVKAYDDLLVVKGLVGDDKNLMDPLFRPMIRAADLAGTIDLASDVSDSNKIVGTTVWFGPRKSLFAEQRRTKKIRPERPYGQALPRSS</sequence>
<feature type="region of interest" description="Disordered" evidence="1">
    <location>
        <begin position="76"/>
        <end position="95"/>
    </location>
</feature>
<gene>
    <name evidence="2" type="ORF">BT62DRAFT_600809</name>
</gene>
<name>A0A9P7W1J2_9AGAR</name>
<evidence type="ECO:0000256" key="1">
    <source>
        <dbReference type="SAM" id="MobiDB-lite"/>
    </source>
</evidence>
<proteinExistence type="predicted"/>
<protein>
    <submittedName>
        <fullName evidence="2">Uncharacterized protein</fullName>
    </submittedName>
</protein>
<dbReference type="AlphaFoldDB" id="A0A9P7W1J2"/>
<dbReference type="Proteomes" id="UP000812287">
    <property type="component" value="Unassembled WGS sequence"/>
</dbReference>
<organism evidence="2 3">
    <name type="scientific">Guyanagaster necrorhizus</name>
    <dbReference type="NCBI Taxonomy" id="856835"/>
    <lineage>
        <taxon>Eukaryota</taxon>
        <taxon>Fungi</taxon>
        <taxon>Dikarya</taxon>
        <taxon>Basidiomycota</taxon>
        <taxon>Agaricomycotina</taxon>
        <taxon>Agaricomycetes</taxon>
        <taxon>Agaricomycetidae</taxon>
        <taxon>Agaricales</taxon>
        <taxon>Marasmiineae</taxon>
        <taxon>Physalacriaceae</taxon>
        <taxon>Guyanagaster</taxon>
    </lineage>
</organism>
<dbReference type="RefSeq" id="XP_043043181.1">
    <property type="nucleotide sequence ID" value="XM_043181559.1"/>
</dbReference>
<dbReference type="GeneID" id="66103855"/>
<keyword evidence="3" id="KW-1185">Reference proteome</keyword>